<gene>
    <name evidence="1" type="ORF">RPERSI_LOCUS30565</name>
</gene>
<evidence type="ECO:0000313" key="1">
    <source>
        <dbReference type="EMBL" id="CAG8838148.1"/>
    </source>
</evidence>
<accession>A0ACA9SFC9</accession>
<keyword evidence="2" id="KW-1185">Reference proteome</keyword>
<name>A0ACA9SFC9_9GLOM</name>
<sequence>MRSGVQNLLDSFERQAMLGSNLAHSRPWDKGAMNWGAGFGTLILNDVERKDMWEKCELSKQRNQWEYNEWYKAGALLDKALVTCDIAYIHLARQVITKRAYMMKVVDKDG</sequence>
<proteinExistence type="predicted"/>
<evidence type="ECO:0000313" key="2">
    <source>
        <dbReference type="Proteomes" id="UP000789920"/>
    </source>
</evidence>
<reference evidence="1" key="1">
    <citation type="submission" date="2021-06" db="EMBL/GenBank/DDBJ databases">
        <authorList>
            <person name="Kallberg Y."/>
            <person name="Tangrot J."/>
            <person name="Rosling A."/>
        </authorList>
    </citation>
    <scope>NUCLEOTIDE SEQUENCE</scope>
    <source>
        <strain evidence="1">MA461A</strain>
    </source>
</reference>
<dbReference type="Proteomes" id="UP000789920">
    <property type="component" value="Unassembled WGS sequence"/>
</dbReference>
<protein>
    <submittedName>
        <fullName evidence="1">33889_t:CDS:1</fullName>
    </submittedName>
</protein>
<organism evidence="1 2">
    <name type="scientific">Racocetra persica</name>
    <dbReference type="NCBI Taxonomy" id="160502"/>
    <lineage>
        <taxon>Eukaryota</taxon>
        <taxon>Fungi</taxon>
        <taxon>Fungi incertae sedis</taxon>
        <taxon>Mucoromycota</taxon>
        <taxon>Glomeromycotina</taxon>
        <taxon>Glomeromycetes</taxon>
        <taxon>Diversisporales</taxon>
        <taxon>Gigasporaceae</taxon>
        <taxon>Racocetra</taxon>
    </lineage>
</organism>
<comment type="caution">
    <text evidence="1">The sequence shown here is derived from an EMBL/GenBank/DDBJ whole genome shotgun (WGS) entry which is preliminary data.</text>
</comment>
<dbReference type="EMBL" id="CAJVQC010119700">
    <property type="protein sequence ID" value="CAG8838148.1"/>
    <property type="molecule type" value="Genomic_DNA"/>
</dbReference>